<comment type="caution">
    <text evidence="7">The sequence shown here is derived from an EMBL/GenBank/DDBJ whole genome shotgun (WGS) entry which is preliminary data.</text>
</comment>
<dbReference type="Pfam" id="PF01753">
    <property type="entry name" value="zf-MYND"/>
    <property type="match status" value="2"/>
</dbReference>
<dbReference type="OrthoDB" id="265717at2759"/>
<keyword evidence="3" id="KW-0862">Zinc</keyword>
<dbReference type="Gene3D" id="2.170.270.10">
    <property type="entry name" value="SET domain"/>
    <property type="match status" value="2"/>
</dbReference>
<gene>
    <name evidence="7" type="ORF">DGAL_LOCUS15311</name>
</gene>
<dbReference type="SUPFAM" id="SSF82199">
    <property type="entry name" value="SET domain"/>
    <property type="match status" value="2"/>
</dbReference>
<feature type="domain" description="MYND-type" evidence="6">
    <location>
        <begin position="17"/>
        <end position="53"/>
    </location>
</feature>
<evidence type="ECO:0000256" key="1">
    <source>
        <dbReference type="ARBA" id="ARBA00022723"/>
    </source>
</evidence>
<evidence type="ECO:0000256" key="3">
    <source>
        <dbReference type="ARBA" id="ARBA00022833"/>
    </source>
</evidence>
<dbReference type="Gene3D" id="6.10.140.2220">
    <property type="match status" value="4"/>
</dbReference>
<dbReference type="Gene3D" id="1.10.220.160">
    <property type="match status" value="2"/>
</dbReference>
<dbReference type="InterPro" id="IPR053010">
    <property type="entry name" value="SET_SmydA-8"/>
</dbReference>
<sequence>MNNRSESPANGLINKLCALCRSKASQICGGCGEISYCSKEHQKQHWATHKSQCKPYKIVVDNKFGRCMVASKNIKAGEIIFREKAIFTGPKQGCLPCCLTCYSNLENVNEANLFRCPGCHFPFCQEKCVKSPEHSDDECNILSRTKSRITITDMSKSHPVYQCISPLRGLLLKTRQPKLFEQFKGLENHNELRRKSDYWGVYQINVVEFLHKVCQLSDQFTQEEIHSACGALDVNAYEIRPPNSGQQRILGVFPLASMMSHNCVSNMNHVIDANYQMTVRASVPIMRGEQVFSSYALALEGTRERRSLLRQSKLFDCDCCRCSDPTECSTYLSALRCQKCPAGFVLPVHPLDEKETDWKCSLCSYKLTAVVVNRVIDKLKEEFELIGPNEVEKFEGFLSRHGSLVHPNHFLFTSARQSLSQLYGRDEKFLLNTLTMEQLERKVAICRQLLAVADVVEPGLTRIRGVTLYEMHAPMLLMARRSFEAGQINSVEFKEKIETVRSILSEATRILSLEDPASTEGAMGTAAVQALDQIQRWVSTIFFQMDGTDVCAVCDSKASQICGKCAQIFYCSKDHQKQHWPMHKDQCKPYKIIRDDKFGRFMVASKNIRPGEIIFKDKALITGPKQGCLPCCLTCYETLINVDHLFRCPGCHFPFCQEKCAKSSNHEAECLVLKRAEIYIDDVTEFQPIYLCILPLRGLLLKSTQPKLFHAFSELEHHNDLRRHTKMWDVYQMNVVEFLRKTCELSHQFSEEEIHSTCGILDVNSYEIRLFDNDNGALGVFPLASMLSHHCVSNTHHVIDAKYEMTVRATVSINKGEQIFASYTMPLEGTKERRTVLRQSKLFECDCCRCSDPTEYSTYLSALCCPKCTTGFVLPVHPLDEKETDWQCSQCPYILTASIVNRVIDNLKKEFEFIGPNDVEKYERFLIRHANLLHPNHFLFTSARQSLSQLYGRDERFLLDTLTMQQLERKVSICRQLLNVVDVIEPGLTRIRGVTLYEMHAPMLLLARRTFETGQINSAECKEKIETVRVILSEAAKILSLEDPASTEGAMGIAAVQSLSQIQRWIYSL</sequence>
<feature type="domain" description="SET" evidence="5">
    <location>
        <begin position="585"/>
        <end position="824"/>
    </location>
</feature>
<dbReference type="AlphaFoldDB" id="A0A8J2RVZ7"/>
<dbReference type="InterPro" id="IPR046341">
    <property type="entry name" value="SET_dom_sf"/>
</dbReference>
<dbReference type="GO" id="GO:0008270">
    <property type="term" value="F:zinc ion binding"/>
    <property type="evidence" value="ECO:0007669"/>
    <property type="project" value="UniProtKB-KW"/>
</dbReference>
<proteinExistence type="predicted"/>
<evidence type="ECO:0000259" key="5">
    <source>
        <dbReference type="PROSITE" id="PS50280"/>
    </source>
</evidence>
<keyword evidence="1" id="KW-0479">Metal-binding</keyword>
<evidence type="ECO:0000313" key="8">
    <source>
        <dbReference type="Proteomes" id="UP000789390"/>
    </source>
</evidence>
<dbReference type="InterPro" id="IPR002893">
    <property type="entry name" value="Znf_MYND"/>
</dbReference>
<dbReference type="CDD" id="cd20071">
    <property type="entry name" value="SET_SMYD"/>
    <property type="match status" value="2"/>
</dbReference>
<evidence type="ECO:0000256" key="2">
    <source>
        <dbReference type="ARBA" id="ARBA00022771"/>
    </source>
</evidence>
<dbReference type="GO" id="GO:0008276">
    <property type="term" value="F:protein methyltransferase activity"/>
    <property type="evidence" value="ECO:0007669"/>
    <property type="project" value="UniProtKB-ARBA"/>
</dbReference>
<dbReference type="Proteomes" id="UP000789390">
    <property type="component" value="Unassembled WGS sequence"/>
</dbReference>
<dbReference type="EMBL" id="CAKKLH010000315">
    <property type="protein sequence ID" value="CAH0111661.1"/>
    <property type="molecule type" value="Genomic_DNA"/>
</dbReference>
<name>A0A8J2RVZ7_9CRUS</name>
<evidence type="ECO:0000259" key="6">
    <source>
        <dbReference type="PROSITE" id="PS50865"/>
    </source>
</evidence>
<evidence type="ECO:0000256" key="4">
    <source>
        <dbReference type="PROSITE-ProRule" id="PRU00134"/>
    </source>
</evidence>
<dbReference type="InterPro" id="IPR001214">
    <property type="entry name" value="SET_dom"/>
</dbReference>
<dbReference type="GO" id="GO:0008170">
    <property type="term" value="F:N-methyltransferase activity"/>
    <property type="evidence" value="ECO:0007669"/>
    <property type="project" value="UniProtKB-ARBA"/>
</dbReference>
<keyword evidence="8" id="KW-1185">Reference proteome</keyword>
<protein>
    <recommendedName>
        <fullName evidence="9">Msta</fullName>
    </recommendedName>
</protein>
<dbReference type="Pfam" id="PF00856">
    <property type="entry name" value="SET"/>
    <property type="match status" value="2"/>
</dbReference>
<dbReference type="PROSITE" id="PS01360">
    <property type="entry name" value="ZF_MYND_1"/>
    <property type="match status" value="2"/>
</dbReference>
<accession>A0A8J2RVZ7</accession>
<keyword evidence="2 4" id="KW-0863">Zinc-finger</keyword>
<evidence type="ECO:0000313" key="7">
    <source>
        <dbReference type="EMBL" id="CAH0111661.1"/>
    </source>
</evidence>
<dbReference type="SUPFAM" id="SSF144232">
    <property type="entry name" value="HIT/MYND zinc finger-like"/>
    <property type="match status" value="2"/>
</dbReference>
<dbReference type="PANTHER" id="PTHR46455:SF5">
    <property type="entry name" value="SET AND MYND DOMAIN CONTAINING, ARTHROPOD-SPECIFIC, MEMBER 4, ISOFORM A"/>
    <property type="match status" value="1"/>
</dbReference>
<dbReference type="SMART" id="SM00317">
    <property type="entry name" value="SET"/>
    <property type="match status" value="2"/>
</dbReference>
<dbReference type="GO" id="GO:0008757">
    <property type="term" value="F:S-adenosylmethionine-dependent methyltransferase activity"/>
    <property type="evidence" value="ECO:0007669"/>
    <property type="project" value="UniProtKB-ARBA"/>
</dbReference>
<dbReference type="PROSITE" id="PS50280">
    <property type="entry name" value="SET"/>
    <property type="match status" value="2"/>
</dbReference>
<dbReference type="PROSITE" id="PS50865">
    <property type="entry name" value="ZF_MYND_2"/>
    <property type="match status" value="2"/>
</dbReference>
<feature type="domain" description="SET" evidence="5">
    <location>
        <begin position="51"/>
        <end position="296"/>
    </location>
</feature>
<evidence type="ECO:0008006" key="9">
    <source>
        <dbReference type="Google" id="ProtNLM"/>
    </source>
</evidence>
<feature type="domain" description="MYND-type" evidence="6">
    <location>
        <begin position="551"/>
        <end position="587"/>
    </location>
</feature>
<organism evidence="7 8">
    <name type="scientific">Daphnia galeata</name>
    <dbReference type="NCBI Taxonomy" id="27404"/>
    <lineage>
        <taxon>Eukaryota</taxon>
        <taxon>Metazoa</taxon>
        <taxon>Ecdysozoa</taxon>
        <taxon>Arthropoda</taxon>
        <taxon>Crustacea</taxon>
        <taxon>Branchiopoda</taxon>
        <taxon>Diplostraca</taxon>
        <taxon>Cladocera</taxon>
        <taxon>Anomopoda</taxon>
        <taxon>Daphniidae</taxon>
        <taxon>Daphnia</taxon>
    </lineage>
</organism>
<dbReference type="PANTHER" id="PTHR46455">
    <property type="entry name" value="SET AND MYND DOMAIN CONTAINING, ARTHROPOD-SPECIFIC, MEMBER 4, ISOFORM A"/>
    <property type="match status" value="1"/>
</dbReference>
<reference evidence="7" key="1">
    <citation type="submission" date="2021-11" db="EMBL/GenBank/DDBJ databases">
        <authorList>
            <person name="Schell T."/>
        </authorList>
    </citation>
    <scope>NUCLEOTIDE SEQUENCE</scope>
    <source>
        <strain evidence="7">M5</strain>
    </source>
</reference>